<evidence type="ECO:0000256" key="3">
    <source>
        <dbReference type="ARBA" id="ARBA00023277"/>
    </source>
</evidence>
<name>A0A7G1HXY0_9BACT</name>
<keyword evidence="1 4" id="KW-0378">Hydrolase</keyword>
<protein>
    <recommendedName>
        <fullName evidence="4">Fructose-1,6-bisphosphatase class 3</fullName>
        <shortName evidence="4">FBPase class 3</shortName>
        <ecNumber evidence="4">3.1.3.11</ecNumber>
    </recommendedName>
    <alternativeName>
        <fullName evidence="4">D-fructose-1,6-bisphosphate 1-phosphohydrolase class 3</fullName>
    </alternativeName>
</protein>
<sequence>MTKSNTISTEEILSDLRYLQLLSNNFPTISDACTEIINLEAILNLPKGTEHFLTDIHGEYEAFLHVLKNASGTVRRKVDEIFGQTLRESEKKELCTLIYYPEQKLELVKSEENDLDDWYLITLHQLIKVCQNVSSKYTRSKVRKALPTEFSYILQELLHESQIDPNKQAYFNVIISTIITTGRADHFIIAMCNLIQRLTIDTLHVVGDIYDRGPGAHIIMDTLCNYHNFDIQWGNHDILWMGAAAGNTACMANVLRIALRYANLGTIEDGYGINLLPLATFAMERYKDDPCNVFMPKINDTTVHNEKTIRLIAQMHKAITIIQFKLEAQIILNHPEFKMTDRLLLNRINYEKGSILLEGKEYPLKDISFPTIDPQNPFSLTEDEEDLICKLRHSFVNSEKLRKHIRCLYAHGGIYLVRNSNLLFHASIPLNADGTFKEVEIRGKKYKGKSLLDKVDQLIRTAYFDDEDSVDRNYALDYTWYLWCGEDSPSFDKDKMTTFERYFIADKSISKEKKGYYYELRNEESVCDMILKEFGINDKHSHIINGHIPVKTIKGEKPVKAGGKLLVIDGGFSKAYQSETGIAGYTLIYHSRGLQLAQHEPFQSTQKAIKEGIDIISTSFILEFSSQRMMVRDTDIGKELITQIQDLKKLLVAYRNGYIKEKS</sequence>
<accession>A0A7G1HXY0</accession>
<evidence type="ECO:0000313" key="6">
    <source>
        <dbReference type="Proteomes" id="UP000594042"/>
    </source>
</evidence>
<comment type="similarity">
    <text evidence="4">Belongs to the FBPase class 3 family.</text>
</comment>
<dbReference type="GO" id="GO:0042132">
    <property type="term" value="F:fructose 1,6-bisphosphate 1-phosphatase activity"/>
    <property type="evidence" value="ECO:0007669"/>
    <property type="project" value="UniProtKB-UniRule"/>
</dbReference>
<dbReference type="RefSeq" id="WP_200755084.1">
    <property type="nucleotide sequence ID" value="NZ_AP023322.1"/>
</dbReference>
<evidence type="ECO:0000256" key="4">
    <source>
        <dbReference type="HAMAP-Rule" id="MF_01854"/>
    </source>
</evidence>
<evidence type="ECO:0000313" key="5">
    <source>
        <dbReference type="EMBL" id="BCI64506.1"/>
    </source>
</evidence>
<gene>
    <name evidence="4 5" type="primary">fbp</name>
    <name evidence="5" type="ORF">Cop2CBH44_28590</name>
</gene>
<dbReference type="UniPathway" id="UPA00138"/>
<dbReference type="Proteomes" id="UP000594042">
    <property type="component" value="Chromosome"/>
</dbReference>
<dbReference type="EMBL" id="AP023322">
    <property type="protein sequence ID" value="BCI64506.1"/>
    <property type="molecule type" value="Genomic_DNA"/>
</dbReference>
<dbReference type="HAMAP" id="MF_01854">
    <property type="entry name" value="FBPase_class3"/>
    <property type="match status" value="1"/>
</dbReference>
<dbReference type="KEGG" id="copr:Cop2CBH44_28590"/>
<keyword evidence="2 4" id="KW-0464">Manganese</keyword>
<dbReference type="Pfam" id="PF06874">
    <property type="entry name" value="FBPase_2"/>
    <property type="match status" value="1"/>
</dbReference>
<organism evidence="5 6">
    <name type="scientific">Coprobacter secundus subsp. similis</name>
    <dbReference type="NCBI Taxonomy" id="2751153"/>
    <lineage>
        <taxon>Bacteria</taxon>
        <taxon>Pseudomonadati</taxon>
        <taxon>Bacteroidota</taxon>
        <taxon>Bacteroidia</taxon>
        <taxon>Bacteroidales</taxon>
        <taxon>Barnesiellaceae</taxon>
        <taxon>Coprobacter</taxon>
    </lineage>
</organism>
<comment type="cofactor">
    <cofactor evidence="4">
        <name>Mn(2+)</name>
        <dbReference type="ChEBI" id="CHEBI:29035"/>
    </cofactor>
</comment>
<proteinExistence type="inferred from homology"/>
<dbReference type="AlphaFoldDB" id="A0A7G1HXY0"/>
<evidence type="ECO:0000256" key="2">
    <source>
        <dbReference type="ARBA" id="ARBA00023211"/>
    </source>
</evidence>
<comment type="pathway">
    <text evidence="4">Carbohydrate biosynthesis; gluconeogenesis.</text>
</comment>
<dbReference type="InterPro" id="IPR009164">
    <property type="entry name" value="FBPtase_class3"/>
</dbReference>
<keyword evidence="3 4" id="KW-0119">Carbohydrate metabolism</keyword>
<dbReference type="PIRSF" id="PIRSF000906">
    <property type="entry name" value="FBPtase_Bacill"/>
    <property type="match status" value="1"/>
</dbReference>
<comment type="catalytic activity">
    <reaction evidence="4">
        <text>beta-D-fructose 1,6-bisphosphate + H2O = beta-D-fructose 6-phosphate + phosphate</text>
        <dbReference type="Rhea" id="RHEA:11064"/>
        <dbReference type="ChEBI" id="CHEBI:15377"/>
        <dbReference type="ChEBI" id="CHEBI:32966"/>
        <dbReference type="ChEBI" id="CHEBI:43474"/>
        <dbReference type="ChEBI" id="CHEBI:57634"/>
        <dbReference type="EC" id="3.1.3.11"/>
    </reaction>
</comment>
<dbReference type="EC" id="3.1.3.11" evidence="4"/>
<dbReference type="SUPFAM" id="SSF56300">
    <property type="entry name" value="Metallo-dependent phosphatases"/>
    <property type="match status" value="1"/>
</dbReference>
<dbReference type="Gene3D" id="3.60.21.10">
    <property type="match status" value="1"/>
</dbReference>
<reference evidence="6" key="1">
    <citation type="submission" date="2020-07" db="EMBL/GenBank/DDBJ databases">
        <title>Complete genome sequencing of Coprobacter sp. strain 2CBH44.</title>
        <authorList>
            <person name="Sakamoto M."/>
            <person name="Murakami T."/>
            <person name="Mori H."/>
        </authorList>
    </citation>
    <scope>NUCLEOTIDE SEQUENCE [LARGE SCALE GENOMIC DNA]</scope>
    <source>
        <strain evidence="6">2CBH44</strain>
    </source>
</reference>
<dbReference type="InterPro" id="IPR029052">
    <property type="entry name" value="Metallo-depent_PP-like"/>
</dbReference>
<evidence type="ECO:0000256" key="1">
    <source>
        <dbReference type="ARBA" id="ARBA00022801"/>
    </source>
</evidence>
<dbReference type="GO" id="GO:0006094">
    <property type="term" value="P:gluconeogenesis"/>
    <property type="evidence" value="ECO:0007669"/>
    <property type="project" value="UniProtKB-UniRule"/>
</dbReference>
<keyword evidence="6" id="KW-1185">Reference proteome</keyword>